<name>A0A9D4UWH7_ADICA</name>
<proteinExistence type="predicted"/>
<keyword evidence="1" id="KW-0812">Transmembrane</keyword>
<organism evidence="2 3">
    <name type="scientific">Adiantum capillus-veneris</name>
    <name type="common">Maidenhair fern</name>
    <dbReference type="NCBI Taxonomy" id="13818"/>
    <lineage>
        <taxon>Eukaryota</taxon>
        <taxon>Viridiplantae</taxon>
        <taxon>Streptophyta</taxon>
        <taxon>Embryophyta</taxon>
        <taxon>Tracheophyta</taxon>
        <taxon>Polypodiopsida</taxon>
        <taxon>Polypodiidae</taxon>
        <taxon>Polypodiales</taxon>
        <taxon>Pteridineae</taxon>
        <taxon>Pteridaceae</taxon>
        <taxon>Vittarioideae</taxon>
        <taxon>Adiantum</taxon>
    </lineage>
</organism>
<dbReference type="EMBL" id="JABFUD020000009">
    <property type="protein sequence ID" value="KAI5075149.1"/>
    <property type="molecule type" value="Genomic_DNA"/>
</dbReference>
<keyword evidence="3" id="KW-1185">Reference proteome</keyword>
<sequence>MDSIEGRESPKCAMGLLLKVITTMPFRRNNINKVIIRFGRVIKDQPFCLQGLIITTFNPLTLRCMLIIAFLLIKYIKWAR</sequence>
<comment type="caution">
    <text evidence="2">The sequence shown here is derived from an EMBL/GenBank/DDBJ whole genome shotgun (WGS) entry which is preliminary data.</text>
</comment>
<reference evidence="2" key="1">
    <citation type="submission" date="2021-01" db="EMBL/GenBank/DDBJ databases">
        <title>Adiantum capillus-veneris genome.</title>
        <authorList>
            <person name="Fang Y."/>
            <person name="Liao Q."/>
        </authorList>
    </citation>
    <scope>NUCLEOTIDE SEQUENCE</scope>
    <source>
        <strain evidence="2">H3</strain>
        <tissue evidence="2">Leaf</tissue>
    </source>
</reference>
<evidence type="ECO:0000256" key="1">
    <source>
        <dbReference type="SAM" id="Phobius"/>
    </source>
</evidence>
<evidence type="ECO:0000313" key="2">
    <source>
        <dbReference type="EMBL" id="KAI5075149.1"/>
    </source>
</evidence>
<keyword evidence="1" id="KW-1133">Transmembrane helix</keyword>
<gene>
    <name evidence="2" type="ORF">GOP47_0009225</name>
</gene>
<dbReference type="Proteomes" id="UP000886520">
    <property type="component" value="Chromosome 9"/>
</dbReference>
<keyword evidence="1" id="KW-0472">Membrane</keyword>
<evidence type="ECO:0000313" key="3">
    <source>
        <dbReference type="Proteomes" id="UP000886520"/>
    </source>
</evidence>
<dbReference type="AlphaFoldDB" id="A0A9D4UWH7"/>
<accession>A0A9D4UWH7</accession>
<protein>
    <submittedName>
        <fullName evidence="2">Uncharacterized protein</fullName>
    </submittedName>
</protein>
<feature type="transmembrane region" description="Helical" evidence="1">
    <location>
        <begin position="52"/>
        <end position="73"/>
    </location>
</feature>